<evidence type="ECO:0000313" key="4">
    <source>
        <dbReference type="EMBL" id="KAK4479694.1"/>
    </source>
</evidence>
<organism evidence="4 5">
    <name type="scientific">Penstemon davidsonii</name>
    <dbReference type="NCBI Taxonomy" id="160366"/>
    <lineage>
        <taxon>Eukaryota</taxon>
        <taxon>Viridiplantae</taxon>
        <taxon>Streptophyta</taxon>
        <taxon>Embryophyta</taxon>
        <taxon>Tracheophyta</taxon>
        <taxon>Spermatophyta</taxon>
        <taxon>Magnoliopsida</taxon>
        <taxon>eudicotyledons</taxon>
        <taxon>Gunneridae</taxon>
        <taxon>Pentapetalae</taxon>
        <taxon>asterids</taxon>
        <taxon>lamiids</taxon>
        <taxon>Lamiales</taxon>
        <taxon>Plantaginaceae</taxon>
        <taxon>Cheloneae</taxon>
        <taxon>Penstemon</taxon>
    </lineage>
</organism>
<dbReference type="PANTHER" id="PTHR31642">
    <property type="entry name" value="TRICHOTHECENE 3-O-ACETYLTRANSFERASE"/>
    <property type="match status" value="1"/>
</dbReference>
<dbReference type="InterPro" id="IPR050317">
    <property type="entry name" value="Plant_Fungal_Acyltransferase"/>
</dbReference>
<accession>A0ABR0CRK7</accession>
<evidence type="ECO:0000256" key="2">
    <source>
        <dbReference type="ARBA" id="ARBA00022679"/>
    </source>
</evidence>
<proteinExistence type="inferred from homology"/>
<evidence type="ECO:0000313" key="5">
    <source>
        <dbReference type="Proteomes" id="UP001291926"/>
    </source>
</evidence>
<sequence>MKINIKDTTLVRPAEATPNGSLWISNIDVVMHNYHTPSVYFYRRPSGVANFFDSAVLKAALGRALVAFYPAAGRLNMNKDGRIEINCNSEGVLYVEAESDGSLDDLGEYFTPKPDLILIPIVDYSKGISTWHICSPFHQHMGRHSSWSRHTFSPVIDRSHLSARHPPQPQFDHIEYYQPAPTMNVPSDASLETIQPVFKLTRDQLNSLKSNCNDNKNNIFYSSFEVLGGHVWRCVCKARGLTEDQETRIRIPIDGRSRFQPPPPRGYYGNVSFSNTRIAVSGEIVSKPLKHVVSIIHDAIVQMNNDYLRSTIDYLELQPDLVALAIGDHTFKCPNLSINSWVRMPIYDADFGWGKPVFLGPGAISREGKVIMFPSPINDGSILLSIALPKEHMKRFEKIVYEI</sequence>
<dbReference type="InterPro" id="IPR023213">
    <property type="entry name" value="CAT-like_dom_sf"/>
</dbReference>
<dbReference type="Gene3D" id="3.30.559.10">
    <property type="entry name" value="Chloramphenicol acetyltransferase-like domain"/>
    <property type="match status" value="2"/>
</dbReference>
<dbReference type="Proteomes" id="UP001291926">
    <property type="component" value="Unassembled WGS sequence"/>
</dbReference>
<reference evidence="4 5" key="1">
    <citation type="journal article" date="2023" name="bioRxiv">
        <title>Genome report: Whole genome sequence and annotation of Penstemon davidsonii.</title>
        <authorList>
            <person name="Ostevik K.L."/>
            <person name="Alabady M."/>
            <person name="Zhang M."/>
            <person name="Rausher M.D."/>
        </authorList>
    </citation>
    <scope>NUCLEOTIDE SEQUENCE [LARGE SCALE GENOMIC DNA]</scope>
    <source>
        <strain evidence="4">DNT005</strain>
        <tissue evidence="4">Whole leaf</tissue>
    </source>
</reference>
<evidence type="ECO:0000256" key="3">
    <source>
        <dbReference type="ARBA" id="ARBA00023315"/>
    </source>
</evidence>
<gene>
    <name evidence="4" type="ORF">RD792_015224</name>
</gene>
<dbReference type="Pfam" id="PF02458">
    <property type="entry name" value="Transferase"/>
    <property type="match status" value="2"/>
</dbReference>
<dbReference type="EMBL" id="JAYDYQ010002687">
    <property type="protein sequence ID" value="KAK4479694.1"/>
    <property type="molecule type" value="Genomic_DNA"/>
</dbReference>
<comment type="caution">
    <text evidence="4">The sequence shown here is derived from an EMBL/GenBank/DDBJ whole genome shotgun (WGS) entry which is preliminary data.</text>
</comment>
<evidence type="ECO:0008006" key="6">
    <source>
        <dbReference type="Google" id="ProtNLM"/>
    </source>
</evidence>
<keyword evidence="5" id="KW-1185">Reference proteome</keyword>
<keyword evidence="3" id="KW-0012">Acyltransferase</keyword>
<keyword evidence="2" id="KW-0808">Transferase</keyword>
<evidence type="ECO:0000256" key="1">
    <source>
        <dbReference type="ARBA" id="ARBA00009861"/>
    </source>
</evidence>
<dbReference type="PANTHER" id="PTHR31642:SF11">
    <property type="entry name" value="SHIKIMATE O-HYDROXYCINNAMOYLTRANSFERASE"/>
    <property type="match status" value="1"/>
</dbReference>
<name>A0ABR0CRK7_9LAMI</name>
<comment type="similarity">
    <text evidence="1">Belongs to the plant acyltransferase family.</text>
</comment>
<protein>
    <recommendedName>
        <fullName evidence="6">Shikimate O-hydroxycinnamoyltransferase-like</fullName>
    </recommendedName>
</protein>